<proteinExistence type="predicted"/>
<dbReference type="EMBL" id="CABPSI010000004">
    <property type="protein sequence ID" value="VVE37865.1"/>
    <property type="molecule type" value="Genomic_DNA"/>
</dbReference>
<organism evidence="1 2">
    <name type="scientific">Pandoraea iniqua</name>
    <dbReference type="NCBI Taxonomy" id="2508288"/>
    <lineage>
        <taxon>Bacteria</taxon>
        <taxon>Pseudomonadati</taxon>
        <taxon>Pseudomonadota</taxon>
        <taxon>Betaproteobacteria</taxon>
        <taxon>Burkholderiales</taxon>
        <taxon>Burkholderiaceae</taxon>
        <taxon>Pandoraea</taxon>
    </lineage>
</organism>
<evidence type="ECO:0000313" key="1">
    <source>
        <dbReference type="EMBL" id="VVE37865.1"/>
    </source>
</evidence>
<evidence type="ECO:0008006" key="3">
    <source>
        <dbReference type="Google" id="ProtNLM"/>
    </source>
</evidence>
<gene>
    <name evidence="1" type="ORF">PIN31115_03979</name>
</gene>
<keyword evidence="2" id="KW-1185">Reference proteome</keyword>
<reference evidence="1 2" key="1">
    <citation type="submission" date="2019-08" db="EMBL/GenBank/DDBJ databases">
        <authorList>
            <person name="Peeters C."/>
        </authorList>
    </citation>
    <scope>NUCLEOTIDE SEQUENCE [LARGE SCALE GENOMIC DNA]</scope>
    <source>
        <strain evidence="1 2">LMG 31115</strain>
    </source>
</reference>
<name>A0A5E4XNZ8_9BURK</name>
<sequence>MWLAICVPAISQVLAAHRAATDRPIDAAFCTVNGRTQTVVLLSRVQTTDDASATARHDSASHAAHESHATHADQGDACGYCSLLANHPPLTLPALTGALSFAWIARAGPAAAVTPSTSRLAFAPPARAPPVLS</sequence>
<dbReference type="Proteomes" id="UP000333828">
    <property type="component" value="Unassembled WGS sequence"/>
</dbReference>
<accession>A0A5E4XNZ8</accession>
<dbReference type="Pfam" id="PF11162">
    <property type="entry name" value="DUF2946"/>
    <property type="match status" value="1"/>
</dbReference>
<dbReference type="AlphaFoldDB" id="A0A5E4XNZ8"/>
<evidence type="ECO:0000313" key="2">
    <source>
        <dbReference type="Proteomes" id="UP000333828"/>
    </source>
</evidence>
<dbReference type="InterPro" id="IPR021333">
    <property type="entry name" value="DUF2946"/>
</dbReference>
<protein>
    <recommendedName>
        <fullName evidence="3">DUF2946 domain-containing protein</fullName>
    </recommendedName>
</protein>